<feature type="domain" description="DUF3741" evidence="3">
    <location>
        <begin position="23"/>
        <end position="48"/>
    </location>
</feature>
<evidence type="ECO:0000313" key="5">
    <source>
        <dbReference type="Proteomes" id="UP000015453"/>
    </source>
</evidence>
<dbReference type="PANTHER" id="PTHR21726:SF57">
    <property type="entry name" value="SERINE-RICH ADHESIN FOR PLATELETS-LIKE PROTEIN"/>
    <property type="match status" value="1"/>
</dbReference>
<gene>
    <name evidence="4" type="ORF">M569_03690</name>
</gene>
<dbReference type="OrthoDB" id="765769at2759"/>
<comment type="caution">
    <text evidence="4">The sequence shown here is derived from an EMBL/GenBank/DDBJ whole genome shotgun (WGS) entry which is preliminary data.</text>
</comment>
<feature type="signal peptide" evidence="2">
    <location>
        <begin position="1"/>
        <end position="23"/>
    </location>
</feature>
<feature type="non-terminal residue" evidence="4">
    <location>
        <position position="1"/>
    </location>
</feature>
<dbReference type="InterPro" id="IPR032795">
    <property type="entry name" value="DUF3741-assoc"/>
</dbReference>
<dbReference type="AlphaFoldDB" id="S8CW70"/>
<dbReference type="EMBL" id="AUSU01001424">
    <property type="protein sequence ID" value="EPS71070.1"/>
    <property type="molecule type" value="Genomic_DNA"/>
</dbReference>
<sequence length="213" mass="23392">LFISVHHLVWPLIFFCNALPAASDSEYGAKAPGVVARLMGLDSLPSSDAHEPVFINPLLEPPHAVRDVPSYLMAAPVLSSEHDIVIFESVRNKLDGSSRNPLDMRLKKIPGSPIERFQTEGLPTRTVSRPVSMSHHRLLSPIKSPGFIPPKNAAYIIEAAAKIMEQSPRSSARGSVPSVVGSSLLLRTRDLKQRMEAAERSSRINFDKSRKAK</sequence>
<evidence type="ECO:0000313" key="4">
    <source>
        <dbReference type="EMBL" id="EPS71070.1"/>
    </source>
</evidence>
<evidence type="ECO:0000259" key="3">
    <source>
        <dbReference type="Pfam" id="PF14383"/>
    </source>
</evidence>
<dbReference type="PANTHER" id="PTHR21726">
    <property type="entry name" value="PHOSPHATIDYLINOSITOL N-ACETYLGLUCOSAMINYLTRANSFERASE SUBUNIT P DOWN SYNDROME CRITICAL REGION PROTEIN 5 -RELATED"/>
    <property type="match status" value="1"/>
</dbReference>
<name>S8CW70_9LAMI</name>
<proteinExistence type="predicted"/>
<feature type="non-terminal residue" evidence="4">
    <location>
        <position position="213"/>
    </location>
</feature>
<accession>S8CW70</accession>
<dbReference type="Proteomes" id="UP000015453">
    <property type="component" value="Unassembled WGS sequence"/>
</dbReference>
<reference evidence="4 5" key="1">
    <citation type="journal article" date="2013" name="BMC Genomics">
        <title>The miniature genome of a carnivorous plant Genlisea aurea contains a low number of genes and short non-coding sequences.</title>
        <authorList>
            <person name="Leushkin E.V."/>
            <person name="Sutormin R.A."/>
            <person name="Nabieva E.R."/>
            <person name="Penin A.A."/>
            <person name="Kondrashov A.S."/>
            <person name="Logacheva M.D."/>
        </authorList>
    </citation>
    <scope>NUCLEOTIDE SEQUENCE [LARGE SCALE GENOMIC DNA]</scope>
</reference>
<evidence type="ECO:0000256" key="1">
    <source>
        <dbReference type="SAM" id="MobiDB-lite"/>
    </source>
</evidence>
<feature type="chain" id="PRO_5004549321" description="DUF3741 domain-containing protein" evidence="2">
    <location>
        <begin position="24"/>
        <end position="213"/>
    </location>
</feature>
<feature type="region of interest" description="Disordered" evidence="1">
    <location>
        <begin position="194"/>
        <end position="213"/>
    </location>
</feature>
<evidence type="ECO:0000256" key="2">
    <source>
        <dbReference type="SAM" id="SignalP"/>
    </source>
</evidence>
<organism evidence="4 5">
    <name type="scientific">Genlisea aurea</name>
    <dbReference type="NCBI Taxonomy" id="192259"/>
    <lineage>
        <taxon>Eukaryota</taxon>
        <taxon>Viridiplantae</taxon>
        <taxon>Streptophyta</taxon>
        <taxon>Embryophyta</taxon>
        <taxon>Tracheophyta</taxon>
        <taxon>Spermatophyta</taxon>
        <taxon>Magnoliopsida</taxon>
        <taxon>eudicotyledons</taxon>
        <taxon>Gunneridae</taxon>
        <taxon>Pentapetalae</taxon>
        <taxon>asterids</taxon>
        <taxon>lamiids</taxon>
        <taxon>Lamiales</taxon>
        <taxon>Lentibulariaceae</taxon>
        <taxon>Genlisea</taxon>
    </lineage>
</organism>
<dbReference type="Pfam" id="PF14383">
    <property type="entry name" value="VARLMGL"/>
    <property type="match status" value="1"/>
</dbReference>
<protein>
    <recommendedName>
        <fullName evidence="3">DUF3741 domain-containing protein</fullName>
    </recommendedName>
</protein>
<keyword evidence="5" id="KW-1185">Reference proteome</keyword>
<keyword evidence="2" id="KW-0732">Signal</keyword>